<dbReference type="OrthoDB" id="5402633at2759"/>
<evidence type="ECO:0000313" key="2">
    <source>
        <dbReference type="EMBL" id="PMD44911.1"/>
    </source>
</evidence>
<dbReference type="PANTHER" id="PTHR28009">
    <property type="entry name" value="PHEROMONE ALPHA FACTOR RECEPTOR"/>
    <property type="match status" value="1"/>
</dbReference>
<feature type="transmembrane region" description="Helical" evidence="1">
    <location>
        <begin position="75"/>
        <end position="97"/>
    </location>
</feature>
<dbReference type="InterPro" id="IPR000366">
    <property type="entry name" value="GPCR_STE2"/>
</dbReference>
<keyword evidence="1" id="KW-0472">Membrane</keyword>
<feature type="transmembrane region" description="Helical" evidence="1">
    <location>
        <begin position="46"/>
        <end position="63"/>
    </location>
</feature>
<feature type="transmembrane region" description="Helical" evidence="1">
    <location>
        <begin position="195"/>
        <end position="220"/>
    </location>
</feature>
<dbReference type="CDD" id="cd14939">
    <property type="entry name" value="7tmD_STE2"/>
    <property type="match status" value="1"/>
</dbReference>
<keyword evidence="1" id="KW-1133">Transmembrane helix</keyword>
<dbReference type="Proteomes" id="UP000235786">
    <property type="component" value="Unassembled WGS sequence"/>
</dbReference>
<dbReference type="Pfam" id="PF02116">
    <property type="entry name" value="STE2"/>
    <property type="match status" value="1"/>
</dbReference>
<dbReference type="GO" id="GO:0004932">
    <property type="term" value="F:mating-type factor pheromone receptor activity"/>
    <property type="evidence" value="ECO:0007669"/>
    <property type="project" value="InterPro"/>
</dbReference>
<dbReference type="PRINTS" id="PR00250">
    <property type="entry name" value="GPCRSTE2"/>
</dbReference>
<gene>
    <name evidence="2" type="ORF">L207DRAFT_562210</name>
</gene>
<organism evidence="2 3">
    <name type="scientific">Hyaloscypha variabilis (strain UAMH 11265 / GT02V1 / F)</name>
    <name type="common">Meliniomyces variabilis</name>
    <dbReference type="NCBI Taxonomy" id="1149755"/>
    <lineage>
        <taxon>Eukaryota</taxon>
        <taxon>Fungi</taxon>
        <taxon>Dikarya</taxon>
        <taxon>Ascomycota</taxon>
        <taxon>Pezizomycotina</taxon>
        <taxon>Leotiomycetes</taxon>
        <taxon>Helotiales</taxon>
        <taxon>Hyaloscyphaceae</taxon>
        <taxon>Hyaloscypha</taxon>
        <taxon>Hyaloscypha variabilis</taxon>
    </lineage>
</organism>
<proteinExistence type="predicted"/>
<feature type="transmembrane region" description="Helical" evidence="1">
    <location>
        <begin position="154"/>
        <end position="175"/>
    </location>
</feature>
<reference evidence="2 3" key="1">
    <citation type="submission" date="2016-04" db="EMBL/GenBank/DDBJ databases">
        <title>A degradative enzymes factory behind the ericoid mycorrhizal symbiosis.</title>
        <authorList>
            <consortium name="DOE Joint Genome Institute"/>
            <person name="Martino E."/>
            <person name="Morin E."/>
            <person name="Grelet G."/>
            <person name="Kuo A."/>
            <person name="Kohler A."/>
            <person name="Daghino S."/>
            <person name="Barry K."/>
            <person name="Choi C."/>
            <person name="Cichocki N."/>
            <person name="Clum A."/>
            <person name="Copeland A."/>
            <person name="Hainaut M."/>
            <person name="Haridas S."/>
            <person name="Labutti K."/>
            <person name="Lindquist E."/>
            <person name="Lipzen A."/>
            <person name="Khouja H.-R."/>
            <person name="Murat C."/>
            <person name="Ohm R."/>
            <person name="Olson A."/>
            <person name="Spatafora J."/>
            <person name="Veneault-Fourrey C."/>
            <person name="Henrissat B."/>
            <person name="Grigoriev I."/>
            <person name="Martin F."/>
            <person name="Perotto S."/>
        </authorList>
    </citation>
    <scope>NUCLEOTIDE SEQUENCE [LARGE SCALE GENOMIC DNA]</scope>
    <source>
        <strain evidence="2 3">F</strain>
    </source>
</reference>
<feature type="transmembrane region" description="Helical" evidence="1">
    <location>
        <begin position="268"/>
        <end position="287"/>
    </location>
</feature>
<evidence type="ECO:0000256" key="1">
    <source>
        <dbReference type="SAM" id="Phobius"/>
    </source>
</evidence>
<keyword evidence="1" id="KW-0812">Transmembrane</keyword>
<accession>A0A2J6S2B5</accession>
<name>A0A2J6S2B5_HYAVF</name>
<feature type="transmembrane region" description="Helical" evidence="1">
    <location>
        <begin position="117"/>
        <end position="142"/>
    </location>
</feature>
<dbReference type="PANTHER" id="PTHR28009:SF1">
    <property type="entry name" value="PHEROMONE ALPHA FACTOR RECEPTOR"/>
    <property type="match status" value="1"/>
</dbReference>
<feature type="transmembrane region" description="Helical" evidence="1">
    <location>
        <begin position="232"/>
        <end position="256"/>
    </location>
</feature>
<dbReference type="GO" id="GO:0038038">
    <property type="term" value="C:G protein-coupled receptor homodimeric complex"/>
    <property type="evidence" value="ECO:0007669"/>
    <property type="project" value="TreeGrafter"/>
</dbReference>
<dbReference type="STRING" id="1149755.A0A2J6S2B5"/>
<sequence length="394" mass="43550">MTSSTNFDPYSQNVTLLLSDGITPITFGVQDVDDWYSYAVKSRVNFATQVGACMVMFFATAFLTRESQRSKPVFILNLASLALGTLRPLLLILWATSPWSEFYSYFSGDISRVHKDTIATSVAATVIPVLMTITVNMSLVLQAQTVCKVMEKKYYYTLSALACIVLLLAVGWRFAECVTNSMAITSDYTYFSKEYITTGALVCETISIWFFSLIFTWKLFWTIMTRRKHGWVNLNAMQALMIMSGCTMIIPSIFAVLEYTTIDSFPEAGTLAITMVALLLPLSSLWASMITTAQSSSFNLSSLINSRSSPNHFSARGSESACKSFGTHSTSTGLKSFRDRKGSLAPICATSIDTIVEIPARGARDSTELDLEAMGVRVDKSYSVRSNKDGYRIA</sequence>
<keyword evidence="3" id="KW-1185">Reference proteome</keyword>
<evidence type="ECO:0000313" key="3">
    <source>
        <dbReference type="Proteomes" id="UP000235786"/>
    </source>
</evidence>
<dbReference type="AlphaFoldDB" id="A0A2J6S2B5"/>
<protein>
    <submittedName>
        <fullName evidence="2">Uncharacterized protein</fullName>
    </submittedName>
</protein>
<dbReference type="EMBL" id="KZ613940">
    <property type="protein sequence ID" value="PMD44911.1"/>
    <property type="molecule type" value="Genomic_DNA"/>
</dbReference>
<dbReference type="InterPro" id="IPR027458">
    <property type="entry name" value="STE2_TM1-TM2_sf"/>
</dbReference>
<dbReference type="Gene3D" id="1.10.287.920">
    <property type="entry name" value="Pheromone alpha factor receptor"/>
    <property type="match status" value="1"/>
</dbReference>
<dbReference type="GO" id="GO:0000750">
    <property type="term" value="P:pheromone-dependent signal transduction involved in conjugation with cellular fusion"/>
    <property type="evidence" value="ECO:0007669"/>
    <property type="project" value="TreeGrafter"/>
</dbReference>